<evidence type="ECO:0000313" key="6">
    <source>
        <dbReference type="Proteomes" id="UP000196053"/>
    </source>
</evidence>
<dbReference type="KEGG" id="hsd:SD1D_0356"/>
<dbReference type="GO" id="GO:0016491">
    <property type="term" value="F:oxidoreductase activity"/>
    <property type="evidence" value="ECO:0007669"/>
    <property type="project" value="UniProtKB-KW"/>
</dbReference>
<dbReference type="InterPro" id="IPR002347">
    <property type="entry name" value="SDR_fam"/>
</dbReference>
<keyword evidence="3" id="KW-0443">Lipid metabolism</keyword>
<dbReference type="RefSeq" id="WP_058257332.1">
    <property type="nucleotide sequence ID" value="NZ_LN879430.1"/>
</dbReference>
<dbReference type="PANTHER" id="PTHR42879:SF2">
    <property type="entry name" value="3-OXOACYL-[ACYL-CARRIER-PROTEIN] REDUCTASE FABG"/>
    <property type="match status" value="1"/>
</dbReference>
<dbReference type="OrthoDB" id="9803333at2"/>
<dbReference type="NCBIfam" id="NF009466">
    <property type="entry name" value="PRK12826.1-2"/>
    <property type="match status" value="1"/>
</dbReference>
<dbReference type="SUPFAM" id="SSF51735">
    <property type="entry name" value="NAD(P)-binding Rossmann-fold domains"/>
    <property type="match status" value="1"/>
</dbReference>
<evidence type="ECO:0000256" key="2">
    <source>
        <dbReference type="ARBA" id="ARBA00023002"/>
    </source>
</evidence>
<comment type="similarity">
    <text evidence="1 4">Belongs to the short-chain dehydrogenases/reductases (SDR) family.</text>
</comment>
<evidence type="ECO:0000256" key="1">
    <source>
        <dbReference type="ARBA" id="ARBA00006484"/>
    </source>
</evidence>
<dbReference type="PRINTS" id="PR00081">
    <property type="entry name" value="GDHRDH"/>
</dbReference>
<organism evidence="5 6">
    <name type="scientific">Herbinix luporum</name>
    <dbReference type="NCBI Taxonomy" id="1679721"/>
    <lineage>
        <taxon>Bacteria</taxon>
        <taxon>Bacillati</taxon>
        <taxon>Bacillota</taxon>
        <taxon>Clostridia</taxon>
        <taxon>Lachnospirales</taxon>
        <taxon>Lachnospiraceae</taxon>
        <taxon>Herbinix</taxon>
    </lineage>
</organism>
<dbReference type="Proteomes" id="UP000196053">
    <property type="component" value="Chromosome I"/>
</dbReference>
<dbReference type="EMBL" id="LN879430">
    <property type="protein sequence ID" value="CUH91909.1"/>
    <property type="molecule type" value="Genomic_DNA"/>
</dbReference>
<dbReference type="InterPro" id="IPR050259">
    <property type="entry name" value="SDR"/>
</dbReference>
<dbReference type="InterPro" id="IPR036291">
    <property type="entry name" value="NAD(P)-bd_dom_sf"/>
</dbReference>
<dbReference type="AlphaFoldDB" id="A0A0K8J3F3"/>
<keyword evidence="2" id="KW-0560">Oxidoreductase</keyword>
<dbReference type="FunFam" id="3.40.50.720:FF:000173">
    <property type="entry name" value="3-oxoacyl-[acyl-carrier protein] reductase"/>
    <property type="match status" value="1"/>
</dbReference>
<evidence type="ECO:0008006" key="7">
    <source>
        <dbReference type="Google" id="ProtNLM"/>
    </source>
</evidence>
<keyword evidence="3" id="KW-0753">Steroid metabolism</keyword>
<gene>
    <name evidence="5" type="ORF">SD1D_0356</name>
</gene>
<sequence>MSAINIANRKTVLITGSSKGIGKAIALRFAKEGYNLVINGSKDKEKLEETKAEIEKFNVACLAFLGDMGDYHKVKELFKLIKEEFGHLDVLVNNAGISYIGLLSDMTWQDWDKVIRTNLTSIYNCCSLAIPNMVQKKAGKIINISSVWGNVGASCEVAYSASKGGMNAFTKALAKELAPSNIKVNAVACGAIDTEMNSFLSEEELYQLKEEIPMGRLGRSDEVADLVYYLAEKNEYLTGQVIGLDGGWI</sequence>
<evidence type="ECO:0000313" key="5">
    <source>
        <dbReference type="EMBL" id="CUH91909.1"/>
    </source>
</evidence>
<keyword evidence="6" id="KW-1185">Reference proteome</keyword>
<evidence type="ECO:0000256" key="4">
    <source>
        <dbReference type="RuleBase" id="RU000363"/>
    </source>
</evidence>
<dbReference type="GO" id="GO:0032787">
    <property type="term" value="P:monocarboxylic acid metabolic process"/>
    <property type="evidence" value="ECO:0007669"/>
    <property type="project" value="UniProtKB-ARBA"/>
</dbReference>
<name>A0A0K8J3F3_9FIRM</name>
<accession>A0A0K8J3F3</accession>
<dbReference type="InterPro" id="IPR020904">
    <property type="entry name" value="Sc_DH/Rdtase_CS"/>
</dbReference>
<dbReference type="PROSITE" id="PS00061">
    <property type="entry name" value="ADH_SHORT"/>
    <property type="match status" value="1"/>
</dbReference>
<evidence type="ECO:0000256" key="3">
    <source>
        <dbReference type="ARBA" id="ARBA00023221"/>
    </source>
</evidence>
<dbReference type="GO" id="GO:0008202">
    <property type="term" value="P:steroid metabolic process"/>
    <property type="evidence" value="ECO:0007669"/>
    <property type="project" value="UniProtKB-KW"/>
</dbReference>
<protein>
    <recommendedName>
        <fullName evidence="7">SDR family oxidoreductase</fullName>
    </recommendedName>
</protein>
<dbReference type="Gene3D" id="3.40.50.720">
    <property type="entry name" value="NAD(P)-binding Rossmann-like Domain"/>
    <property type="match status" value="1"/>
</dbReference>
<dbReference type="PRINTS" id="PR00080">
    <property type="entry name" value="SDRFAMILY"/>
</dbReference>
<reference evidence="6" key="1">
    <citation type="submission" date="2015-09" db="EMBL/GenBank/DDBJ databases">
        <authorList>
            <person name="Wibberg D."/>
        </authorList>
    </citation>
    <scope>NUCLEOTIDE SEQUENCE [LARGE SCALE GENOMIC DNA]</scope>
    <source>
        <strain evidence="6">SD1D</strain>
    </source>
</reference>
<dbReference type="NCBIfam" id="NF047420">
    <property type="entry name" value="EF_P_mod_YmfI"/>
    <property type="match status" value="1"/>
</dbReference>
<dbReference type="Pfam" id="PF00106">
    <property type="entry name" value="adh_short"/>
    <property type="match status" value="1"/>
</dbReference>
<dbReference type="PANTHER" id="PTHR42879">
    <property type="entry name" value="3-OXOACYL-(ACYL-CARRIER-PROTEIN) REDUCTASE"/>
    <property type="match status" value="1"/>
</dbReference>
<proteinExistence type="inferred from homology"/>